<dbReference type="EMBL" id="MCOG01000295">
    <property type="protein sequence ID" value="ORY20239.1"/>
    <property type="molecule type" value="Genomic_DNA"/>
</dbReference>
<evidence type="ECO:0000313" key="2">
    <source>
        <dbReference type="EMBL" id="ORY20239.1"/>
    </source>
</evidence>
<evidence type="ECO:0000256" key="1">
    <source>
        <dbReference type="SAM" id="MobiDB-lite"/>
    </source>
</evidence>
<comment type="caution">
    <text evidence="2">The sequence shown here is derived from an EMBL/GenBank/DDBJ whole genome shotgun (WGS) entry which is preliminary data.</text>
</comment>
<gene>
    <name evidence="2" type="ORF">LY90DRAFT_516916</name>
</gene>
<proteinExistence type="predicted"/>
<reference evidence="2 3" key="1">
    <citation type="submission" date="2016-08" db="EMBL/GenBank/DDBJ databases">
        <title>A Parts List for Fungal Cellulosomes Revealed by Comparative Genomics.</title>
        <authorList>
            <consortium name="DOE Joint Genome Institute"/>
            <person name="Haitjema C.H."/>
            <person name="Gilmore S.P."/>
            <person name="Henske J.K."/>
            <person name="Solomon K.V."/>
            <person name="De Groot R."/>
            <person name="Kuo A."/>
            <person name="Mondo S.J."/>
            <person name="Salamov A.A."/>
            <person name="Labutti K."/>
            <person name="Zhao Z."/>
            <person name="Chiniquy J."/>
            <person name="Barry K."/>
            <person name="Brewer H.M."/>
            <person name="Purvine S.O."/>
            <person name="Wright A.T."/>
            <person name="Boxma B."/>
            <person name="Van Alen T."/>
            <person name="Hackstein J.H."/>
            <person name="Baker S.E."/>
            <person name="Grigoriev I.V."/>
            <person name="O'Malley M.A."/>
        </authorList>
    </citation>
    <scope>NUCLEOTIDE SEQUENCE [LARGE SCALE GENOMIC DNA]</scope>
    <source>
        <strain evidence="2 3">G1</strain>
    </source>
</reference>
<feature type="compositionally biased region" description="Polar residues" evidence="1">
    <location>
        <begin position="109"/>
        <end position="118"/>
    </location>
</feature>
<name>A0A1Y2ACE1_9FUNG</name>
<protein>
    <submittedName>
        <fullName evidence="2">Uncharacterized protein</fullName>
    </submittedName>
</protein>
<feature type="compositionally biased region" description="Basic residues" evidence="1">
    <location>
        <begin position="128"/>
        <end position="141"/>
    </location>
</feature>
<evidence type="ECO:0000313" key="3">
    <source>
        <dbReference type="Proteomes" id="UP000193920"/>
    </source>
</evidence>
<dbReference type="Proteomes" id="UP000193920">
    <property type="component" value="Unassembled WGS sequence"/>
</dbReference>
<sequence length="141" mass="16245">MFDTHIQVLANVLYSDFIICYRIKHSFYVNIAVNILCLLKSYITSTSDSDSTLEVEKVQKAKKSTFIQLQKLKMSKNQRKVHFLMNQINTSSDTDSTSEDEKLEKPKESTFSNESYITLSSDSDSKLKKMKNSKNQRKGKV</sequence>
<dbReference type="AlphaFoldDB" id="A0A1Y2ACE1"/>
<organism evidence="2 3">
    <name type="scientific">Neocallimastix californiae</name>
    <dbReference type="NCBI Taxonomy" id="1754190"/>
    <lineage>
        <taxon>Eukaryota</taxon>
        <taxon>Fungi</taxon>
        <taxon>Fungi incertae sedis</taxon>
        <taxon>Chytridiomycota</taxon>
        <taxon>Chytridiomycota incertae sedis</taxon>
        <taxon>Neocallimastigomycetes</taxon>
        <taxon>Neocallimastigales</taxon>
        <taxon>Neocallimastigaceae</taxon>
        <taxon>Neocallimastix</taxon>
    </lineage>
</organism>
<feature type="region of interest" description="Disordered" evidence="1">
    <location>
        <begin position="87"/>
        <end position="141"/>
    </location>
</feature>
<feature type="compositionally biased region" description="Basic and acidic residues" evidence="1">
    <location>
        <begin position="99"/>
        <end position="108"/>
    </location>
</feature>
<keyword evidence="3" id="KW-1185">Reference proteome</keyword>
<accession>A0A1Y2ACE1</accession>